<evidence type="ECO:0000256" key="5">
    <source>
        <dbReference type="ARBA" id="ARBA00022692"/>
    </source>
</evidence>
<gene>
    <name evidence="10" type="primary">Dpy19l1</name>
</gene>
<dbReference type="EMBL" id="LR784642">
    <property type="protein sequence ID" value="CAB3239890.1"/>
    <property type="molecule type" value="mRNA"/>
</dbReference>
<dbReference type="AlphaFoldDB" id="A0A6F9DAM6"/>
<organism evidence="10">
    <name type="scientific">Phallusia mammillata</name>
    <dbReference type="NCBI Taxonomy" id="59560"/>
    <lineage>
        <taxon>Eukaryota</taxon>
        <taxon>Metazoa</taxon>
        <taxon>Chordata</taxon>
        <taxon>Tunicata</taxon>
        <taxon>Ascidiacea</taxon>
        <taxon>Phlebobranchia</taxon>
        <taxon>Ascidiidae</taxon>
        <taxon>Phallusia</taxon>
    </lineage>
</organism>
<feature type="transmembrane region" description="Helical" evidence="9">
    <location>
        <begin position="315"/>
        <end position="330"/>
    </location>
</feature>
<keyword evidence="4 10" id="KW-0808">Transferase</keyword>
<keyword evidence="7 9" id="KW-0472">Membrane</keyword>
<dbReference type="InterPro" id="IPR018732">
    <property type="entry name" value="Dpy-19/Dpy-19-like"/>
</dbReference>
<evidence type="ECO:0000256" key="9">
    <source>
        <dbReference type="SAM" id="Phobius"/>
    </source>
</evidence>
<dbReference type="GO" id="GO:0005637">
    <property type="term" value="C:nuclear inner membrane"/>
    <property type="evidence" value="ECO:0007669"/>
    <property type="project" value="TreeGrafter"/>
</dbReference>
<feature type="transmembrane region" description="Helical" evidence="9">
    <location>
        <begin position="202"/>
        <end position="224"/>
    </location>
</feature>
<dbReference type="Pfam" id="PF10034">
    <property type="entry name" value="Dpy19"/>
    <property type="match status" value="1"/>
</dbReference>
<comment type="subcellular location">
    <subcellularLocation>
        <location evidence="1">Membrane</location>
        <topology evidence="1">Multi-pass membrane protein</topology>
    </subcellularLocation>
</comment>
<reference evidence="10" key="1">
    <citation type="submission" date="2020-04" db="EMBL/GenBank/DDBJ databases">
        <authorList>
            <person name="Neveu A P."/>
        </authorList>
    </citation>
    <scope>NUCLEOTIDE SEQUENCE</scope>
    <source>
        <tissue evidence="10">Whole embryo</tissue>
    </source>
</reference>
<name>A0A6F9DAM6_9ASCI</name>
<evidence type="ECO:0000256" key="1">
    <source>
        <dbReference type="ARBA" id="ARBA00004141"/>
    </source>
</evidence>
<evidence type="ECO:0000256" key="7">
    <source>
        <dbReference type="ARBA" id="ARBA00023136"/>
    </source>
</evidence>
<keyword evidence="5 9" id="KW-0812">Transmembrane</keyword>
<evidence type="ECO:0000256" key="3">
    <source>
        <dbReference type="ARBA" id="ARBA00022676"/>
    </source>
</evidence>
<evidence type="ECO:0000256" key="2">
    <source>
        <dbReference type="ARBA" id="ARBA00008744"/>
    </source>
</evidence>
<evidence type="ECO:0000256" key="8">
    <source>
        <dbReference type="SAM" id="MobiDB-lite"/>
    </source>
</evidence>
<keyword evidence="6 9" id="KW-1133">Transmembrane helix</keyword>
<accession>A0A6F9DAM6</accession>
<evidence type="ECO:0000256" key="6">
    <source>
        <dbReference type="ARBA" id="ARBA00022989"/>
    </source>
</evidence>
<dbReference type="PANTHER" id="PTHR31488">
    <property type="entry name" value="DPY-19-LIKE 1, LIKE (H. SAPIENS)"/>
    <property type="match status" value="1"/>
</dbReference>
<keyword evidence="3 10" id="KW-0328">Glycosyltransferase</keyword>
<dbReference type="PANTHER" id="PTHR31488:SF1">
    <property type="entry name" value="C-MANNOSYLTRANSFERASE DPY19L1"/>
    <property type="match status" value="1"/>
</dbReference>
<protein>
    <submittedName>
        <fullName evidence="10">Probable C-mannosyltransferase DPY19L1</fullName>
    </submittedName>
</protein>
<dbReference type="GO" id="GO:0000030">
    <property type="term" value="F:mannosyltransferase activity"/>
    <property type="evidence" value="ECO:0007669"/>
    <property type="project" value="InterPro"/>
</dbReference>
<evidence type="ECO:0000256" key="4">
    <source>
        <dbReference type="ARBA" id="ARBA00022679"/>
    </source>
</evidence>
<feature type="transmembrane region" description="Helical" evidence="9">
    <location>
        <begin position="48"/>
        <end position="71"/>
    </location>
</feature>
<proteinExistence type="evidence at transcript level"/>
<dbReference type="CDD" id="cd20177">
    <property type="entry name" value="Dpy19"/>
    <property type="match status" value="1"/>
</dbReference>
<feature type="transmembrane region" description="Helical" evidence="9">
    <location>
        <begin position="267"/>
        <end position="284"/>
    </location>
</feature>
<comment type="similarity">
    <text evidence="2">Belongs to the dpy-19 family.</text>
</comment>
<feature type="transmembrane region" description="Helical" evidence="9">
    <location>
        <begin position="492"/>
        <end position="509"/>
    </location>
</feature>
<dbReference type="InterPro" id="IPR047462">
    <property type="entry name" value="Dpy19"/>
</dbReference>
<feature type="region of interest" description="Disordered" evidence="8">
    <location>
        <begin position="1"/>
        <end position="32"/>
    </location>
</feature>
<sequence>MARRQVNKPVNASNSGGDANGKKSSAKKGAKKESTSVLPVKTSFLNNWVIVALLLAGVAGWLHGLHIWTMFENDRHFSHLSTLERDLTFRTEMGLYYSYYKTMIEAPTAFNGFSQIVYDNITEYPTTINVLKRFNLYPELVIGLTYRMFDSFTKASKIKTMTCWKINRGDLPPINSCEGIGDPHYFYVTCIYALNSLMMSLVFIYGWYLSGNSLWGGIICVAFYFFNHSEATRVMWTPPLRESYSFPFLILELLLVTNMLKMQKPNYLGHMSAICVAAFFFMLPWQFAQFALLTQTAAVFALYMLEFIGSWKINIVLHAQLIALLANFVFQFGNEMLLTSFYASSLLSIILIVKMEKSIESNIKNLIGRCLVKGTIWLIGTFGVKKVISSILAIADDAHIWEIFKSKFTDFNNFHTMLYTCAKEFDFLELETVLKLCKTLLIPSMFVISASLLVKCVKYEFTQYQESKEKKDEEKTYNEEIEAHRSKPNAELVYNVLQMIAFTCMAILIMRLKLFMTPMMAITASLLANRQLFGFIGSRPRHAAMLCVIIAMAAATGINNLISQWNIIGEFENWPHEQLINFINENLPKEVVFAGAMPTMASIKLSCLRPIVNHPHYEDAGLRARTMKVYSMYSRRSVEQVRDTMEEMGVNYFVLEDSWCTRKTKEGCQMPQIWDIEEPENMGKTPACTIARRNPKPFFKEVFKNDVYTLLKVVTKKEEARIREVNARKNDGTRN</sequence>
<evidence type="ECO:0000313" key="10">
    <source>
        <dbReference type="EMBL" id="CAB3239890.1"/>
    </source>
</evidence>